<gene>
    <name evidence="2" type="ORF">GV64_14530</name>
</gene>
<dbReference type="eggNOG" id="COG3419">
    <property type="taxonomic scope" value="Bacteria"/>
</dbReference>
<dbReference type="SUPFAM" id="SSF53300">
    <property type="entry name" value="vWA-like"/>
    <property type="match status" value="1"/>
</dbReference>
<name>A0A081KCB6_9GAMM</name>
<reference evidence="2 3" key="1">
    <citation type="submission" date="2014-06" db="EMBL/GenBank/DDBJ databases">
        <title>Whole Genome Sequences of Three Symbiotic Endozoicomonas Bacteria.</title>
        <authorList>
            <person name="Neave M.J."/>
            <person name="Apprill A."/>
            <person name="Voolstra C.R."/>
        </authorList>
    </citation>
    <scope>NUCLEOTIDE SEQUENCE [LARGE SCALE GENOMIC DNA]</scope>
    <source>
        <strain evidence="2 3">DSM 22380</strain>
    </source>
</reference>
<dbReference type="InterPro" id="IPR036465">
    <property type="entry name" value="vWFA_dom_sf"/>
</dbReference>
<organism evidence="2 3">
    <name type="scientific">Endozoicomonas elysicola</name>
    <dbReference type="NCBI Taxonomy" id="305900"/>
    <lineage>
        <taxon>Bacteria</taxon>
        <taxon>Pseudomonadati</taxon>
        <taxon>Pseudomonadota</taxon>
        <taxon>Gammaproteobacteria</taxon>
        <taxon>Oceanospirillales</taxon>
        <taxon>Endozoicomonadaceae</taxon>
        <taxon>Endozoicomonas</taxon>
    </lineage>
</organism>
<accession>A0A081KCB6</accession>
<feature type="signal peptide" evidence="1">
    <location>
        <begin position="1"/>
        <end position="28"/>
    </location>
</feature>
<dbReference type="Proteomes" id="UP000027997">
    <property type="component" value="Unassembled WGS sequence"/>
</dbReference>
<dbReference type="AlphaFoldDB" id="A0A081KCB6"/>
<dbReference type="STRING" id="305900.GV64_14530"/>
<evidence type="ECO:0000256" key="1">
    <source>
        <dbReference type="SAM" id="SignalP"/>
    </source>
</evidence>
<evidence type="ECO:0000313" key="2">
    <source>
        <dbReference type="EMBL" id="KEI71792.1"/>
    </source>
</evidence>
<comment type="caution">
    <text evidence="2">The sequence shown here is derived from an EMBL/GenBank/DDBJ whole genome shotgun (WGS) entry which is preliminary data.</text>
</comment>
<sequence length="1101" mass="119715">MWHKEILQRIKMAAIVAVLLQHQLIASADDTELFTGANINNNARPQVMIILDTSGSMGWDAPKAEYNSSNIYPLHDKYPDPDAYYKKPDNAPKSSSECKKKNGKWKCLGNYLNWYKQPVEKRITLARESIRQLINDNSNVDFGLAAFIDGDYSGYGGYIRHRISENGGNIVNDLNNLDPDGGTPLCGAYYEVLNFFTGRDLYRAQYTSSRDTSVESQVGSQYKTTNEYGDIPVIKPCQNLYIIYVTDGEPSTESSVNSTIKSDTDLKIGGTTRITSCAKYEDNGGDMSENCLPKLAEYLANPGAGGLDNDTATGNQKAFTYTIGFATDQQLLRDTADKGNGVCYTTVGTNTDSTTGCVVVNDIAAAFQGALGEILQQTSTFVSPAVAVNSFKRTESLDNAYYAMFLPSESSRWTGNLKKLKIYKGDSTTGCNALDIHTQGIVVDRGCDPALDDGSNRIADGRSTYWNTINDGSEVGSGGLGAALLNARGTFYTNIVNNSGNEYLGSVDNIDVSRFGISDSANYTTANLINWIKGLDNDGNTLSWVLGDILHSRPVTLNYGDTDGTGTEYNDTNPNLRLVFGTNYGMLHFIEDQGNSVVENWSFFAGETASNIPKLYENRDDVGHPYGLDGQVSVIRLDYNNDGNIKHTDGDRMILYFGMRRGGNSYYAIDVSNPDGAPTLLWRIDNQTAGYSELGQSWSTPVPMIIPGHREVISTTESGITTNTINYKYVLAFGAGYDSTNDDDRIGEAFTDANGDTHTVRKYSQKGRGLFFVDAATGALVKSFTAPDDISTANSVQYESSLLKWSVVSSPAPMDSNGDGLIDRVYFSDTGGNVLRIDIGKVYLDANAPNAESSIWSMIKLAKLGADETDVRPSPDLSSDRRFMYQPELVRTTYRGTAYDAVVLGSGNRANPMATTNTDRYYVIRDRNIFYTRFGNCNSCTTPPGVITNNDLYDASSNLIQQGTDEQKAGALSLLDTKSGWYINLSASGEKTTTTGDVYSGQLLYSTYSPSSAPGANICTPSVGSSRFYVLDLHTASAIRDVDGDNDKQADDRFSLLSVVGTPGDATIVSLGEGSNLIDLNTGYSGAANEVGIHRNGWIEQ</sequence>
<dbReference type="EMBL" id="JOJP01000001">
    <property type="protein sequence ID" value="KEI71792.1"/>
    <property type="molecule type" value="Genomic_DNA"/>
</dbReference>
<evidence type="ECO:0000313" key="3">
    <source>
        <dbReference type="Proteomes" id="UP000027997"/>
    </source>
</evidence>
<proteinExistence type="predicted"/>
<keyword evidence="1" id="KW-0732">Signal</keyword>
<dbReference type="RefSeq" id="WP_020583507.1">
    <property type="nucleotide sequence ID" value="NZ_JOJP01000001.1"/>
</dbReference>
<feature type="chain" id="PRO_5001758782" evidence="1">
    <location>
        <begin position="29"/>
        <end position="1101"/>
    </location>
</feature>
<dbReference type="Gene3D" id="3.40.50.410">
    <property type="entry name" value="von Willebrand factor, type A domain"/>
    <property type="match status" value="1"/>
</dbReference>
<keyword evidence="3" id="KW-1185">Reference proteome</keyword>
<protein>
    <submittedName>
        <fullName evidence="2">Uncharacterized protein</fullName>
    </submittedName>
</protein>